<dbReference type="EMBL" id="MU853223">
    <property type="protein sequence ID" value="KAK4129530.1"/>
    <property type="molecule type" value="Genomic_DNA"/>
</dbReference>
<evidence type="ECO:0000313" key="2">
    <source>
        <dbReference type="Proteomes" id="UP001302602"/>
    </source>
</evidence>
<gene>
    <name evidence="1" type="ORF">N657DRAFT_81244</name>
</gene>
<sequence>MGREILRGGLPVLAGCDLPCGVAGCGMRDAGSTRSIRGWIQYRSAAGRAPFAPLIAREESEGEGADRFQLQACSCLVNLGTAQRYTPMLPQSTYIYTGDARRTMPVRSSTSHIWEWSSSSIFFWRRRVCIFASHLSRPILRHGGARMQWLLLSWILVDMEIVGGSFVL</sequence>
<accession>A0AAN6Z8C3</accession>
<reference evidence="1" key="2">
    <citation type="submission" date="2023-05" db="EMBL/GenBank/DDBJ databases">
        <authorList>
            <consortium name="Lawrence Berkeley National Laboratory"/>
            <person name="Steindorff A."/>
            <person name="Hensen N."/>
            <person name="Bonometti L."/>
            <person name="Westerberg I."/>
            <person name="Brannstrom I.O."/>
            <person name="Guillou S."/>
            <person name="Cros-Aarteil S."/>
            <person name="Calhoun S."/>
            <person name="Haridas S."/>
            <person name="Kuo A."/>
            <person name="Mondo S."/>
            <person name="Pangilinan J."/>
            <person name="Riley R."/>
            <person name="Labutti K."/>
            <person name="Andreopoulos B."/>
            <person name="Lipzen A."/>
            <person name="Chen C."/>
            <person name="Yanf M."/>
            <person name="Daum C."/>
            <person name="Ng V."/>
            <person name="Clum A."/>
            <person name="Ohm R."/>
            <person name="Martin F."/>
            <person name="Silar P."/>
            <person name="Natvig D."/>
            <person name="Lalanne C."/>
            <person name="Gautier V."/>
            <person name="Ament-Velasquez S.L."/>
            <person name="Kruys A."/>
            <person name="Hutchinson M.I."/>
            <person name="Powell A.J."/>
            <person name="Barry K."/>
            <person name="Miller A.N."/>
            <person name="Grigoriev I.V."/>
            <person name="Debuchy R."/>
            <person name="Gladieux P."/>
            <person name="Thoren M.H."/>
            <person name="Johannesson H."/>
        </authorList>
    </citation>
    <scope>NUCLEOTIDE SEQUENCE</scope>
    <source>
        <strain evidence="1">CBS 731.68</strain>
    </source>
</reference>
<protein>
    <submittedName>
        <fullName evidence="1">Uncharacterized protein</fullName>
    </submittedName>
</protein>
<keyword evidence="2" id="KW-1185">Reference proteome</keyword>
<dbReference type="RefSeq" id="XP_062653301.1">
    <property type="nucleotide sequence ID" value="XM_062797550.1"/>
</dbReference>
<name>A0AAN6Z8C3_9PEZI</name>
<proteinExistence type="predicted"/>
<comment type="caution">
    <text evidence="1">The sequence shown here is derived from an EMBL/GenBank/DDBJ whole genome shotgun (WGS) entry which is preliminary data.</text>
</comment>
<organism evidence="1 2">
    <name type="scientific">Parathielavia appendiculata</name>
    <dbReference type="NCBI Taxonomy" id="2587402"/>
    <lineage>
        <taxon>Eukaryota</taxon>
        <taxon>Fungi</taxon>
        <taxon>Dikarya</taxon>
        <taxon>Ascomycota</taxon>
        <taxon>Pezizomycotina</taxon>
        <taxon>Sordariomycetes</taxon>
        <taxon>Sordariomycetidae</taxon>
        <taxon>Sordariales</taxon>
        <taxon>Chaetomiaceae</taxon>
        <taxon>Parathielavia</taxon>
    </lineage>
</organism>
<dbReference type="GeneID" id="87834329"/>
<evidence type="ECO:0000313" key="1">
    <source>
        <dbReference type="EMBL" id="KAK4129530.1"/>
    </source>
</evidence>
<dbReference type="Proteomes" id="UP001302602">
    <property type="component" value="Unassembled WGS sequence"/>
</dbReference>
<dbReference type="AlphaFoldDB" id="A0AAN6Z8C3"/>
<reference evidence="1" key="1">
    <citation type="journal article" date="2023" name="Mol. Phylogenet. Evol.">
        <title>Genome-scale phylogeny and comparative genomics of the fungal order Sordariales.</title>
        <authorList>
            <person name="Hensen N."/>
            <person name="Bonometti L."/>
            <person name="Westerberg I."/>
            <person name="Brannstrom I.O."/>
            <person name="Guillou S."/>
            <person name="Cros-Aarteil S."/>
            <person name="Calhoun S."/>
            <person name="Haridas S."/>
            <person name="Kuo A."/>
            <person name="Mondo S."/>
            <person name="Pangilinan J."/>
            <person name="Riley R."/>
            <person name="LaButti K."/>
            <person name="Andreopoulos B."/>
            <person name="Lipzen A."/>
            <person name="Chen C."/>
            <person name="Yan M."/>
            <person name="Daum C."/>
            <person name="Ng V."/>
            <person name="Clum A."/>
            <person name="Steindorff A."/>
            <person name="Ohm R.A."/>
            <person name="Martin F."/>
            <person name="Silar P."/>
            <person name="Natvig D.O."/>
            <person name="Lalanne C."/>
            <person name="Gautier V."/>
            <person name="Ament-Velasquez S.L."/>
            <person name="Kruys A."/>
            <person name="Hutchinson M.I."/>
            <person name="Powell A.J."/>
            <person name="Barry K."/>
            <person name="Miller A.N."/>
            <person name="Grigoriev I.V."/>
            <person name="Debuchy R."/>
            <person name="Gladieux P."/>
            <person name="Hiltunen Thoren M."/>
            <person name="Johannesson H."/>
        </authorList>
    </citation>
    <scope>NUCLEOTIDE SEQUENCE</scope>
    <source>
        <strain evidence="1">CBS 731.68</strain>
    </source>
</reference>